<organism evidence="1 2">
    <name type="scientific">Sphagnum troendelagicum</name>
    <dbReference type="NCBI Taxonomy" id="128251"/>
    <lineage>
        <taxon>Eukaryota</taxon>
        <taxon>Viridiplantae</taxon>
        <taxon>Streptophyta</taxon>
        <taxon>Embryophyta</taxon>
        <taxon>Bryophyta</taxon>
        <taxon>Sphagnophytina</taxon>
        <taxon>Sphagnopsida</taxon>
        <taxon>Sphagnales</taxon>
        <taxon>Sphagnaceae</taxon>
        <taxon>Sphagnum</taxon>
    </lineage>
</organism>
<reference evidence="1" key="1">
    <citation type="submission" date="2024-02" db="EMBL/GenBank/DDBJ databases">
        <authorList>
            <consortium name="ELIXIR-Norway"/>
            <consortium name="Elixir Norway"/>
        </authorList>
    </citation>
    <scope>NUCLEOTIDE SEQUENCE</scope>
</reference>
<evidence type="ECO:0000313" key="2">
    <source>
        <dbReference type="Proteomes" id="UP001497512"/>
    </source>
</evidence>
<gene>
    <name evidence="1" type="ORF">CSSPTR1EN2_LOCUS14737</name>
</gene>
<name>A0ABP0UE36_9BRYO</name>
<proteinExistence type="predicted"/>
<keyword evidence="2" id="KW-1185">Reference proteome</keyword>
<sequence length="82" mass="8636">MTVDSATTCGHEVTHLSSEGEPTMEMTMGFAVEDPTVAHETAASPIHPDDNTDEVIEFDLTMGEEVEAKDTEGAAGNQAIGK</sequence>
<evidence type="ECO:0000313" key="1">
    <source>
        <dbReference type="EMBL" id="CAK9219668.1"/>
    </source>
</evidence>
<accession>A0ABP0UE36</accession>
<protein>
    <submittedName>
        <fullName evidence="1">Uncharacterized protein</fullName>
    </submittedName>
</protein>
<dbReference type="EMBL" id="OZ019895">
    <property type="protein sequence ID" value="CAK9219668.1"/>
    <property type="molecule type" value="Genomic_DNA"/>
</dbReference>
<dbReference type="Proteomes" id="UP001497512">
    <property type="component" value="Chromosome 3"/>
</dbReference>